<proteinExistence type="predicted"/>
<dbReference type="InterPro" id="IPR036397">
    <property type="entry name" value="RNaseH_sf"/>
</dbReference>
<organism evidence="1 2">
    <name type="scientific">Araneus ventricosus</name>
    <name type="common">Orbweaver spider</name>
    <name type="synonym">Epeira ventricosa</name>
    <dbReference type="NCBI Taxonomy" id="182803"/>
    <lineage>
        <taxon>Eukaryota</taxon>
        <taxon>Metazoa</taxon>
        <taxon>Ecdysozoa</taxon>
        <taxon>Arthropoda</taxon>
        <taxon>Chelicerata</taxon>
        <taxon>Arachnida</taxon>
        <taxon>Araneae</taxon>
        <taxon>Araneomorphae</taxon>
        <taxon>Entelegynae</taxon>
        <taxon>Araneoidea</taxon>
        <taxon>Araneidae</taxon>
        <taxon>Araneus</taxon>
    </lineage>
</organism>
<reference evidence="1 2" key="1">
    <citation type="journal article" date="2019" name="Sci. Rep.">
        <title>Orb-weaving spider Araneus ventricosus genome elucidates the spidroin gene catalogue.</title>
        <authorList>
            <person name="Kono N."/>
            <person name="Nakamura H."/>
            <person name="Ohtoshi R."/>
            <person name="Moran D.A.P."/>
            <person name="Shinohara A."/>
            <person name="Yoshida Y."/>
            <person name="Fujiwara M."/>
            <person name="Mori M."/>
            <person name="Tomita M."/>
            <person name="Arakawa K."/>
        </authorList>
    </citation>
    <scope>NUCLEOTIDE SEQUENCE [LARGE SCALE GENOMIC DNA]</scope>
</reference>
<sequence>MAGSIMPVVILARWGYTNDIRQHLNVTFGKHWICRGGPVQWPARWPDLSCLDLFCWSQMKTLVYETPVDSVEDIVARISVAAAEMQLLRCETCQESSRTF</sequence>
<dbReference type="Proteomes" id="UP000499080">
    <property type="component" value="Unassembled WGS sequence"/>
</dbReference>
<dbReference type="GO" id="GO:0003676">
    <property type="term" value="F:nucleic acid binding"/>
    <property type="evidence" value="ECO:0007669"/>
    <property type="project" value="InterPro"/>
</dbReference>
<dbReference type="PANTHER" id="PTHR47326">
    <property type="entry name" value="TRANSPOSABLE ELEMENT TC3 TRANSPOSASE-LIKE PROTEIN"/>
    <property type="match status" value="1"/>
</dbReference>
<evidence type="ECO:0000313" key="2">
    <source>
        <dbReference type="Proteomes" id="UP000499080"/>
    </source>
</evidence>
<comment type="caution">
    <text evidence="1">The sequence shown here is derived from an EMBL/GenBank/DDBJ whole genome shotgun (WGS) entry which is preliminary data.</text>
</comment>
<dbReference type="EMBL" id="BGPR01019611">
    <property type="protein sequence ID" value="GBN82422.1"/>
    <property type="molecule type" value="Genomic_DNA"/>
</dbReference>
<gene>
    <name evidence="1" type="ORF">AVEN_149456_1</name>
</gene>
<dbReference type="Gene3D" id="3.30.420.10">
    <property type="entry name" value="Ribonuclease H-like superfamily/Ribonuclease H"/>
    <property type="match status" value="1"/>
</dbReference>
<dbReference type="PANTHER" id="PTHR47326:SF1">
    <property type="entry name" value="HTH PSQ-TYPE DOMAIN-CONTAINING PROTEIN"/>
    <property type="match status" value="1"/>
</dbReference>
<dbReference type="OrthoDB" id="6432805at2759"/>
<protein>
    <submittedName>
        <fullName evidence="1">Uncharacterized protein</fullName>
    </submittedName>
</protein>
<keyword evidence="2" id="KW-1185">Reference proteome</keyword>
<accession>A0A4Y2S2S1</accession>
<dbReference type="AlphaFoldDB" id="A0A4Y2S2S1"/>
<name>A0A4Y2S2S1_ARAVE</name>
<evidence type="ECO:0000313" key="1">
    <source>
        <dbReference type="EMBL" id="GBN82422.1"/>
    </source>
</evidence>